<dbReference type="Pfam" id="PF14213">
    <property type="entry name" value="DUF4325"/>
    <property type="match status" value="1"/>
</dbReference>
<protein>
    <submittedName>
        <fullName evidence="2">DUF4325 domain-containing protein</fullName>
    </submittedName>
</protein>
<gene>
    <name evidence="2" type="ORF">FA014_01125</name>
</gene>
<dbReference type="AlphaFoldDB" id="A0A7Z8NQR5"/>
<evidence type="ECO:0000313" key="3">
    <source>
        <dbReference type="Proteomes" id="UP000308121"/>
    </source>
</evidence>
<reference evidence="2 3" key="1">
    <citation type="submission" date="2019-05" db="EMBL/GenBank/DDBJ databases">
        <title>Genome sequence of Cellulomonas hominis strain CS1.</title>
        <authorList>
            <person name="Belmont J."/>
            <person name="Maclea K.S."/>
        </authorList>
    </citation>
    <scope>NUCLEOTIDE SEQUENCE [LARGE SCALE GENOMIC DNA]</scope>
    <source>
        <strain evidence="2 3">CS1</strain>
    </source>
</reference>
<name>A0A7Z8NQR5_9CELL</name>
<dbReference type="OrthoDB" id="9181807at2"/>
<feature type="domain" description="DUF4325" evidence="1">
    <location>
        <begin position="19"/>
        <end position="78"/>
    </location>
</feature>
<organism evidence="2 3">
    <name type="scientific">Cellulomonas hominis</name>
    <dbReference type="NCBI Taxonomy" id="156981"/>
    <lineage>
        <taxon>Bacteria</taxon>
        <taxon>Bacillati</taxon>
        <taxon>Actinomycetota</taxon>
        <taxon>Actinomycetes</taxon>
        <taxon>Micrococcales</taxon>
        <taxon>Cellulomonadaceae</taxon>
        <taxon>Cellulomonas</taxon>
    </lineage>
</organism>
<evidence type="ECO:0000313" key="2">
    <source>
        <dbReference type="EMBL" id="TKR27331.1"/>
    </source>
</evidence>
<comment type="caution">
    <text evidence="2">The sequence shown here is derived from an EMBL/GenBank/DDBJ whole genome shotgun (WGS) entry which is preliminary data.</text>
</comment>
<sequence length="102" mass="11445">MMISLIDETGPFAENKERAKSLRTRSILPAVKRGEDVTLDFDGVYLTTQSFVHALVATAIRDYDGLDHLVFKNCDPNVRSIIEIVVSYCQENWGEGVQTPEV</sequence>
<dbReference type="EMBL" id="SZYE01000003">
    <property type="protein sequence ID" value="TKR27331.1"/>
    <property type="molecule type" value="Genomic_DNA"/>
</dbReference>
<proteinExistence type="predicted"/>
<dbReference type="InterPro" id="IPR025474">
    <property type="entry name" value="DUF4325"/>
</dbReference>
<accession>A0A7Z8NQR5</accession>
<dbReference type="Proteomes" id="UP000308121">
    <property type="component" value="Unassembled WGS sequence"/>
</dbReference>
<evidence type="ECO:0000259" key="1">
    <source>
        <dbReference type="Pfam" id="PF14213"/>
    </source>
</evidence>